<dbReference type="RefSeq" id="WP_193510568.1">
    <property type="nucleotide sequence ID" value="NZ_BMSO01000038.1"/>
</dbReference>
<proteinExistence type="predicted"/>
<feature type="region of interest" description="Disordered" evidence="1">
    <location>
        <begin position="37"/>
        <end position="69"/>
    </location>
</feature>
<name>A0ABZ0KMF7_STRC4</name>
<dbReference type="EMBL" id="CP137524">
    <property type="protein sequence ID" value="WOT38789.1"/>
    <property type="molecule type" value="Genomic_DNA"/>
</dbReference>
<dbReference type="Proteomes" id="UP001305002">
    <property type="component" value="Chromosome"/>
</dbReference>
<evidence type="ECO:0000256" key="1">
    <source>
        <dbReference type="SAM" id="MobiDB-lite"/>
    </source>
</evidence>
<keyword evidence="3" id="KW-1185">Reference proteome</keyword>
<reference evidence="2 3" key="2">
    <citation type="journal article" date="2024" name="Microb. Biotechnol.">
        <title>The involvement of multiple ABC transporters in daunorubicin efflux in Streptomyces coeruleorubidus.</title>
        <authorList>
            <person name="Dong J."/>
            <person name="Ning J."/>
            <person name="Tian Y."/>
            <person name="Li H."/>
            <person name="Chen H."/>
            <person name="Guan W."/>
        </authorList>
    </citation>
    <scope>NUCLEOTIDE SEQUENCE [LARGE SCALE GENOMIC DNA]</scope>
    <source>
        <strain evidence="2 3">CICC 11043</strain>
    </source>
</reference>
<organism evidence="2 3">
    <name type="scientific">Streptomyces coeruleorubidus</name>
    <dbReference type="NCBI Taxonomy" id="116188"/>
    <lineage>
        <taxon>Bacteria</taxon>
        <taxon>Bacillati</taxon>
        <taxon>Actinomycetota</taxon>
        <taxon>Actinomycetes</taxon>
        <taxon>Kitasatosporales</taxon>
        <taxon>Streptomycetaceae</taxon>
        <taxon>Streptomyces</taxon>
    </lineage>
</organism>
<evidence type="ECO:0000313" key="2">
    <source>
        <dbReference type="EMBL" id="WOT38789.1"/>
    </source>
</evidence>
<evidence type="ECO:0000313" key="3">
    <source>
        <dbReference type="Proteomes" id="UP001305002"/>
    </source>
</evidence>
<feature type="compositionally biased region" description="Basic and acidic residues" evidence="1">
    <location>
        <begin position="37"/>
        <end position="54"/>
    </location>
</feature>
<gene>
    <name evidence="2" type="ORF">R5U08_33595</name>
</gene>
<reference evidence="2 3" key="1">
    <citation type="journal article" date="2021" name="J. Microbiol. Biotechnol.">
        <title>An Efficient Markerless Deletion System Suitable for the Industrial Strains of Streptomyces.</title>
        <authorList>
            <person name="Dong J."/>
            <person name="Wei J."/>
            <person name="Li H."/>
            <person name="Zhao S."/>
            <person name="Guan W."/>
        </authorList>
    </citation>
    <scope>NUCLEOTIDE SEQUENCE [LARGE SCALE GENOMIC DNA]</scope>
    <source>
        <strain evidence="2 3">CICC 11043</strain>
    </source>
</reference>
<protein>
    <submittedName>
        <fullName evidence="2">Uncharacterized protein</fullName>
    </submittedName>
</protein>
<sequence length="69" mass="7644">MLLDYHVWSGDPGIAATKTFPDHASCGVERALRGLRGDRLEERHEPNGNDDRRHFGGLRDPLAPRHGSG</sequence>
<accession>A0ABZ0KMF7</accession>